<sequence length="95" mass="10334">MTYLSSPVEPLNTSHTSTLFSEAEKDHENGPKVSLALLVVNSMKSAALLFFSSEKEHTTTPPSVPERMTSWTDGSTPVPSGEQTTNQTNSSLFNF</sequence>
<evidence type="ECO:0000256" key="1">
    <source>
        <dbReference type="SAM" id="MobiDB-lite"/>
    </source>
</evidence>
<feature type="region of interest" description="Disordered" evidence="1">
    <location>
        <begin position="54"/>
        <end position="95"/>
    </location>
</feature>
<feature type="compositionally biased region" description="Polar residues" evidence="1">
    <location>
        <begin position="69"/>
        <end position="95"/>
    </location>
</feature>
<protein>
    <submittedName>
        <fullName evidence="2">Uncharacterized protein</fullName>
    </submittedName>
</protein>
<evidence type="ECO:0000313" key="2">
    <source>
        <dbReference type="EMBL" id="KPP64218.1"/>
    </source>
</evidence>
<proteinExistence type="predicted"/>
<feature type="region of interest" description="Disordered" evidence="1">
    <location>
        <begin position="1"/>
        <end position="29"/>
    </location>
</feature>
<reference evidence="2 3" key="1">
    <citation type="submission" date="2015-08" db="EMBL/GenBank/DDBJ databases">
        <title>The genome of the Asian arowana (Scleropages formosus).</title>
        <authorList>
            <person name="Tan M.H."/>
            <person name="Gan H.M."/>
            <person name="Croft L.J."/>
            <person name="Austin C.M."/>
        </authorList>
    </citation>
    <scope>NUCLEOTIDE SEQUENCE [LARGE SCALE GENOMIC DNA]</scope>
    <source>
        <strain evidence="2">Aro1</strain>
    </source>
</reference>
<dbReference type="AlphaFoldDB" id="A0A0P7WKD8"/>
<name>A0A0P7WKD8_SCLFO</name>
<dbReference type="Proteomes" id="UP000034805">
    <property type="component" value="Unassembled WGS sequence"/>
</dbReference>
<evidence type="ECO:0000313" key="3">
    <source>
        <dbReference type="Proteomes" id="UP000034805"/>
    </source>
</evidence>
<organism evidence="2 3">
    <name type="scientific">Scleropages formosus</name>
    <name type="common">Asian bonytongue</name>
    <name type="synonym">Osteoglossum formosum</name>
    <dbReference type="NCBI Taxonomy" id="113540"/>
    <lineage>
        <taxon>Eukaryota</taxon>
        <taxon>Metazoa</taxon>
        <taxon>Chordata</taxon>
        <taxon>Craniata</taxon>
        <taxon>Vertebrata</taxon>
        <taxon>Euteleostomi</taxon>
        <taxon>Actinopterygii</taxon>
        <taxon>Neopterygii</taxon>
        <taxon>Teleostei</taxon>
        <taxon>Osteoglossocephala</taxon>
        <taxon>Osteoglossomorpha</taxon>
        <taxon>Osteoglossiformes</taxon>
        <taxon>Osteoglossidae</taxon>
        <taxon>Scleropages</taxon>
    </lineage>
</organism>
<dbReference type="EMBL" id="JARO02007213">
    <property type="protein sequence ID" value="KPP64218.1"/>
    <property type="molecule type" value="Genomic_DNA"/>
</dbReference>
<feature type="compositionally biased region" description="Polar residues" evidence="1">
    <location>
        <begin position="11"/>
        <end position="20"/>
    </location>
</feature>
<comment type="caution">
    <text evidence="2">The sequence shown here is derived from an EMBL/GenBank/DDBJ whole genome shotgun (WGS) entry which is preliminary data.</text>
</comment>
<gene>
    <name evidence="2" type="ORF">Z043_117462</name>
</gene>
<accession>A0A0P7WKD8</accession>